<reference evidence="1 2" key="1">
    <citation type="submission" date="2018-10" db="EMBL/GenBank/DDBJ databases">
        <title>Xanthobacter tagetidis genome sequencing and assembly.</title>
        <authorList>
            <person name="Maclea K.S."/>
            <person name="Goen A.E."/>
            <person name="Fatima S.A."/>
        </authorList>
    </citation>
    <scope>NUCLEOTIDE SEQUENCE [LARGE SCALE GENOMIC DNA]</scope>
    <source>
        <strain evidence="1 2">ATCC 700314</strain>
    </source>
</reference>
<comment type="caution">
    <text evidence="1">The sequence shown here is derived from an EMBL/GenBank/DDBJ whole genome shotgun (WGS) entry which is preliminary data.</text>
</comment>
<sequence>MSAIGALRQRLAHQTYVDLPDGAGGIARTFLTVDQLWGRVEMLADDFGVTAERPQAGHRARVTLRAPNTVAPGDRLLLGARIFHVEA</sequence>
<name>A0A3L7AK11_9HYPH</name>
<keyword evidence="2" id="KW-1185">Reference proteome</keyword>
<dbReference type="Pfam" id="PF05521">
    <property type="entry name" value="Phage_HCP"/>
    <property type="match status" value="1"/>
</dbReference>
<dbReference type="RefSeq" id="WP_147452968.1">
    <property type="nucleotide sequence ID" value="NZ_RCTF01000004.1"/>
</dbReference>
<evidence type="ECO:0000313" key="1">
    <source>
        <dbReference type="EMBL" id="RLP79931.1"/>
    </source>
</evidence>
<dbReference type="Proteomes" id="UP000269692">
    <property type="component" value="Unassembled WGS sequence"/>
</dbReference>
<feature type="non-terminal residue" evidence="1">
    <location>
        <position position="87"/>
    </location>
</feature>
<dbReference type="EMBL" id="RCTF01000004">
    <property type="protein sequence ID" value="RLP79931.1"/>
    <property type="molecule type" value="Genomic_DNA"/>
</dbReference>
<proteinExistence type="predicted"/>
<dbReference type="OrthoDB" id="7570189at2"/>
<organism evidence="1 2">
    <name type="scientific">Xanthobacter tagetidis</name>
    <dbReference type="NCBI Taxonomy" id="60216"/>
    <lineage>
        <taxon>Bacteria</taxon>
        <taxon>Pseudomonadati</taxon>
        <taxon>Pseudomonadota</taxon>
        <taxon>Alphaproteobacteria</taxon>
        <taxon>Hyphomicrobiales</taxon>
        <taxon>Xanthobacteraceae</taxon>
        <taxon>Xanthobacter</taxon>
    </lineage>
</organism>
<gene>
    <name evidence="1" type="ORF">D9R14_06095</name>
</gene>
<dbReference type="InterPro" id="IPR008767">
    <property type="entry name" value="Phage_SPP1_head-tail_adaptor"/>
</dbReference>
<dbReference type="AlphaFoldDB" id="A0A3L7AK11"/>
<accession>A0A3L7AK11</accession>
<protein>
    <submittedName>
        <fullName evidence="1">Head-tail adaptor protein</fullName>
    </submittedName>
</protein>
<dbReference type="InterPro" id="IPR038666">
    <property type="entry name" value="SSP1_head-tail_sf"/>
</dbReference>
<dbReference type="Gene3D" id="2.40.10.270">
    <property type="entry name" value="Bacteriophage SPP1 head-tail adaptor protein"/>
    <property type="match status" value="1"/>
</dbReference>
<evidence type="ECO:0000313" key="2">
    <source>
        <dbReference type="Proteomes" id="UP000269692"/>
    </source>
</evidence>